<keyword evidence="1" id="KW-0812">Transmembrane</keyword>
<feature type="transmembrane region" description="Helical" evidence="1">
    <location>
        <begin position="94"/>
        <end position="114"/>
    </location>
</feature>
<feature type="transmembrane region" description="Helical" evidence="1">
    <location>
        <begin position="51"/>
        <end position="74"/>
    </location>
</feature>
<dbReference type="RefSeq" id="WP_172246735.1">
    <property type="nucleotide sequence ID" value="NZ_BMDD01000006.1"/>
</dbReference>
<feature type="transmembrane region" description="Helical" evidence="1">
    <location>
        <begin position="183"/>
        <end position="205"/>
    </location>
</feature>
<reference evidence="3" key="1">
    <citation type="journal article" date="2019" name="Int. J. Syst. Evol. Microbiol.">
        <title>The Global Catalogue of Microorganisms (GCM) 10K type strain sequencing project: providing services to taxonomists for standard genome sequencing and annotation.</title>
        <authorList>
            <consortium name="The Broad Institute Genomics Platform"/>
            <consortium name="The Broad Institute Genome Sequencing Center for Infectious Disease"/>
            <person name="Wu L."/>
            <person name="Ma J."/>
        </authorList>
    </citation>
    <scope>NUCLEOTIDE SEQUENCE [LARGE SCALE GENOMIC DNA]</scope>
    <source>
        <strain evidence="3">CCM 8702</strain>
    </source>
</reference>
<proteinExistence type="predicted"/>
<gene>
    <name evidence="2" type="ORF">GCM10007362_44020</name>
</gene>
<comment type="caution">
    <text evidence="2">The sequence shown here is derived from an EMBL/GenBank/DDBJ whole genome shotgun (WGS) entry which is preliminary data.</text>
</comment>
<feature type="transmembrane region" description="Helical" evidence="1">
    <location>
        <begin position="120"/>
        <end position="143"/>
    </location>
</feature>
<protein>
    <submittedName>
        <fullName evidence="2">Uncharacterized protein</fullName>
    </submittedName>
</protein>
<sequence length="360" mass="39301">MFVISAIILLLLAALCAKFVRMPAVPTADGAAVMAFAIFTQGVLVHFAGKGSAWTIGFAAFTLLLWLFLLTCYLGSVLDGSFKSRHWKDPVGRFAIGTWVAGTGAALTAAHLNIPQLHPVLVALGILNVGLLIFYLFGASLAAGEIAGLRLTGKLHGVILLTTVALQSVCLMLHELFGAKEYMVYRVLILLGILFYLAGVALLFLRYRRRGWNLADDWPESNCILYGAVAITGAAALKSSVFPAGVLIGIWMFALLLLLLVEGAEIVRAVLRVRRYGLRKGLGAYAPAQWSRLFTLGMFYFFGREAAKLFGDHAPGWMDVLHVWTVYGGAWIIVFLFVAQLLVWLIHFFVHSSTGRKHSS</sequence>
<dbReference type="Proteomes" id="UP000605427">
    <property type="component" value="Unassembled WGS sequence"/>
</dbReference>
<evidence type="ECO:0000313" key="2">
    <source>
        <dbReference type="EMBL" id="GGH85784.1"/>
    </source>
</evidence>
<feature type="transmembrane region" description="Helical" evidence="1">
    <location>
        <begin position="323"/>
        <end position="350"/>
    </location>
</feature>
<feature type="transmembrane region" description="Helical" evidence="1">
    <location>
        <begin position="217"/>
        <end position="236"/>
    </location>
</feature>
<keyword evidence="1" id="KW-1133">Transmembrane helix</keyword>
<feature type="transmembrane region" description="Helical" evidence="1">
    <location>
        <begin position="242"/>
        <end position="261"/>
    </location>
</feature>
<keyword evidence="3" id="KW-1185">Reference proteome</keyword>
<evidence type="ECO:0000313" key="3">
    <source>
        <dbReference type="Proteomes" id="UP000605427"/>
    </source>
</evidence>
<accession>A0ABQ2A6D1</accession>
<keyword evidence="1" id="KW-0472">Membrane</keyword>
<feature type="transmembrane region" description="Helical" evidence="1">
    <location>
        <begin position="155"/>
        <end position="177"/>
    </location>
</feature>
<feature type="transmembrane region" description="Helical" evidence="1">
    <location>
        <begin position="282"/>
        <end position="303"/>
    </location>
</feature>
<organism evidence="2 3">
    <name type="scientific">Saccharibacillus endophyticus</name>
    <dbReference type="NCBI Taxonomy" id="2060666"/>
    <lineage>
        <taxon>Bacteria</taxon>
        <taxon>Bacillati</taxon>
        <taxon>Bacillota</taxon>
        <taxon>Bacilli</taxon>
        <taxon>Bacillales</taxon>
        <taxon>Paenibacillaceae</taxon>
        <taxon>Saccharibacillus</taxon>
    </lineage>
</organism>
<dbReference type="EMBL" id="BMDD01000006">
    <property type="protein sequence ID" value="GGH85784.1"/>
    <property type="molecule type" value="Genomic_DNA"/>
</dbReference>
<evidence type="ECO:0000256" key="1">
    <source>
        <dbReference type="SAM" id="Phobius"/>
    </source>
</evidence>
<name>A0ABQ2A6D1_9BACL</name>